<sequence length="194" mass="22405">MAQRLGLSYSVRDQAIAEMVAGEHPTYKFRRANDVVQGNFFGFPVTAFNYSGYGEPSGGGKDSDVRHYDGYRYGYVWITLPARLPRLDVTRADALINNWDRILGWQPVRTESAAFDRFFNAKTVDDRFAHAVLHPRMMEFLLARNAPAIDIDGDRVILRRSGWFSPEDVWWGIHFLREFVQLIPPFVLRDYALK</sequence>
<keyword evidence="2" id="KW-1185">Reference proteome</keyword>
<dbReference type="Proteomes" id="UP001500393">
    <property type="component" value="Unassembled WGS sequence"/>
</dbReference>
<dbReference type="RefSeq" id="WP_344210736.1">
    <property type="nucleotide sequence ID" value="NZ_BAAAOS010000008.1"/>
</dbReference>
<reference evidence="1 2" key="1">
    <citation type="journal article" date="2019" name="Int. J. Syst. Evol. Microbiol.">
        <title>The Global Catalogue of Microorganisms (GCM) 10K type strain sequencing project: providing services to taxonomists for standard genome sequencing and annotation.</title>
        <authorList>
            <consortium name="The Broad Institute Genomics Platform"/>
            <consortium name="The Broad Institute Genome Sequencing Center for Infectious Disease"/>
            <person name="Wu L."/>
            <person name="Ma J."/>
        </authorList>
    </citation>
    <scope>NUCLEOTIDE SEQUENCE [LARGE SCALE GENOMIC DNA]</scope>
    <source>
        <strain evidence="1 2">JCM 14969</strain>
    </source>
</reference>
<name>A0ABN2CNJ9_9ACTN</name>
<gene>
    <name evidence="1" type="ORF">GCM10009789_12550</name>
</gene>
<evidence type="ECO:0000313" key="1">
    <source>
        <dbReference type="EMBL" id="GAA1560761.1"/>
    </source>
</evidence>
<comment type="caution">
    <text evidence="1">The sequence shown here is derived from an EMBL/GenBank/DDBJ whole genome shotgun (WGS) entry which is preliminary data.</text>
</comment>
<evidence type="ECO:0000313" key="2">
    <source>
        <dbReference type="Proteomes" id="UP001500393"/>
    </source>
</evidence>
<organism evidence="1 2">
    <name type="scientific">Kribbella sancticallisti</name>
    <dbReference type="NCBI Taxonomy" id="460087"/>
    <lineage>
        <taxon>Bacteria</taxon>
        <taxon>Bacillati</taxon>
        <taxon>Actinomycetota</taxon>
        <taxon>Actinomycetes</taxon>
        <taxon>Propionibacteriales</taxon>
        <taxon>Kribbellaceae</taxon>
        <taxon>Kribbella</taxon>
    </lineage>
</organism>
<proteinExistence type="predicted"/>
<dbReference type="EMBL" id="BAAAOS010000008">
    <property type="protein sequence ID" value="GAA1560761.1"/>
    <property type="molecule type" value="Genomic_DNA"/>
</dbReference>
<protein>
    <submittedName>
        <fullName evidence="1">Uncharacterized protein</fullName>
    </submittedName>
</protein>
<accession>A0ABN2CNJ9</accession>